<organism evidence="1 2">
    <name type="scientific">Mycolicibacterium insubricum</name>
    <dbReference type="NCBI Taxonomy" id="444597"/>
    <lineage>
        <taxon>Bacteria</taxon>
        <taxon>Bacillati</taxon>
        <taxon>Actinomycetota</taxon>
        <taxon>Actinomycetes</taxon>
        <taxon>Mycobacteriales</taxon>
        <taxon>Mycobacteriaceae</taxon>
        <taxon>Mycolicibacterium</taxon>
    </lineage>
</organism>
<gene>
    <name evidence="1" type="ORF">BST26_15810</name>
</gene>
<dbReference type="RefSeq" id="WP_083032257.1">
    <property type="nucleotide sequence ID" value="NZ_AP022618.1"/>
</dbReference>
<sequence length="847" mass="89350">MSDLPCAGSGPAPRNRPGLPHIRYRDRSWADYRQAMLDGLPRDREPLAGLKTDDAEDITIALLDSWATACDVLSFYTERLAQESYLGTAAERTSLAELGKLIAYRMDPGVAATTLLAFTLERPPAVAVPSTDPGMAVPPLPGVLTLPAGLRVQSVPGPGQLPQTFETIEPIVGRPEWNSLPVVATAVAPLTRGTKSVFVGAADTRLAAGDAVLLAGVTPATTNLTGDRWDLRTVVEIEQVRVDCLRLELDRALGSTHPRNPPADDAAAFAMRKRLKVFGHNAPQWAAMSGKFHADYPGGAGQCDWPGFLGVTPNDNTGIRVDIDGTHPDIVVGSWVVVSREVDQFYRELYEVIAVAQQSRAEFAVSGPVTVLTLRGEIHQEFGTPRDLTVYAVSEQLRIAEEPDIRPLDENVLIVDGDCTDLPPGRTLVVAHLGNGTAGHTEPAVLLETVQLRAQDGAARTKLTLTKSLQSSFPRADTVVYANVAAATHGETVREVLGSGDARRRFQRFTLQQGPLTHVPAATVDGSASTLRVSVDGVTWTEVDSLCGAAATARGYSRDVSARNNPTTGQPADVVVFGDGHSGSRLTTGTFNVRAVYRKGIGAAGNLATGQLSQATDRPLGLRAVTNPIPAAGGVDPEPGDAARQMIPISTRTLGRAVSAADYADFAAGFTGVALAVATVVPLNTGPTIVVTVSGPDGNTVPEHTLNLLAAALYELGDPLARLRVLATTHSTFRLAARLATDPDRDRDTVTGAMKANLATEFGAGSRSLAQPVHASEVIAAMAATPGVVAVDLDRLYLSPPDGQLPRPGLTRRLLALPARLTGPATAAPAELLTVASEPFDWLTELT</sequence>
<proteinExistence type="predicted"/>
<dbReference type="STRING" id="444597.BST26_15810"/>
<keyword evidence="2" id="KW-1185">Reference proteome</keyword>
<protein>
    <submittedName>
        <fullName evidence="1">Uncharacterized protein</fullName>
    </submittedName>
</protein>
<comment type="caution">
    <text evidence="1">The sequence shown here is derived from an EMBL/GenBank/DDBJ whole genome shotgun (WGS) entry which is preliminary data.</text>
</comment>
<dbReference type="OrthoDB" id="266253at2"/>
<name>A0A1X0D574_9MYCO</name>
<dbReference type="EMBL" id="MVHS01000043">
    <property type="protein sequence ID" value="ORA67399.1"/>
    <property type="molecule type" value="Genomic_DNA"/>
</dbReference>
<dbReference type="Proteomes" id="UP000192801">
    <property type="component" value="Unassembled WGS sequence"/>
</dbReference>
<reference evidence="1 2" key="1">
    <citation type="submission" date="2016-12" db="EMBL/GenBank/DDBJ databases">
        <title>The new phylogeny of genus Mycobacterium.</title>
        <authorList>
            <person name="Tortoli E."/>
            <person name="Trovato A."/>
            <person name="Cirillo D.M."/>
        </authorList>
    </citation>
    <scope>NUCLEOTIDE SEQUENCE [LARGE SCALE GENOMIC DNA]</scope>
    <source>
        <strain evidence="1 2">DSM 45130</strain>
    </source>
</reference>
<evidence type="ECO:0000313" key="2">
    <source>
        <dbReference type="Proteomes" id="UP000192801"/>
    </source>
</evidence>
<evidence type="ECO:0000313" key="1">
    <source>
        <dbReference type="EMBL" id="ORA67399.1"/>
    </source>
</evidence>
<accession>A0A1X0D574</accession>
<dbReference type="AlphaFoldDB" id="A0A1X0D574"/>